<reference evidence="15" key="1">
    <citation type="submission" date="2016-11" db="EMBL/GenBank/DDBJ databases">
        <authorList>
            <person name="Varghese N."/>
            <person name="Submissions S."/>
        </authorList>
    </citation>
    <scope>NUCLEOTIDE SEQUENCE [LARGE SCALE GENOMIC DNA]</scope>
    <source>
        <strain evidence="15">DSM 21264</strain>
    </source>
</reference>
<comment type="similarity">
    <text evidence="2">Belongs to the UPF0053 family.</text>
</comment>
<dbReference type="CDD" id="cd04590">
    <property type="entry name" value="CBS_pair_CorC_HlyC_assoc"/>
    <property type="match status" value="1"/>
</dbReference>
<sequence length="424" mass="47040">MDDISTGVLFTLLACLIIISGYFSGSETGMMALNRYRLKHLAKTGHKGAKRVEKLLSRPDRLIGLILIGNNLVNIIASAIATILGMRLGGNMGVAIATGILTLVILVFAEVTPKTLAALHPEKVSYISSFLLTILMKLLSPLVLFVNLITNGFIKLLGVSARQNGGDHLSSEELRTVVNEAGGLIPKRHQDMLLSILDLEHVTVNDIMVPRNEITGININDDWKSIVRQLTHSPHGRVVLYRDNIDEVVGILKLRDPFRLMLEKNEFNKEMLLRAADEVYFIPESTPLNVQLLKFQRNKERIGLIVDEYGDINGLVTLEDILEEIVGEFTTSISPSLADEITPQSDGSFLIEGSANIRDINKSLKWKLPTNGPRTLNGLILEHLEDIPQTQLSINVAQHAMEIIDIEENRIKLVKVFPDKAKKS</sequence>
<feature type="transmembrane region" description="Helical" evidence="11">
    <location>
        <begin position="6"/>
        <end position="25"/>
    </location>
</feature>
<dbReference type="InterPro" id="IPR000644">
    <property type="entry name" value="CBS_dom"/>
</dbReference>
<dbReference type="Gene3D" id="3.30.465.10">
    <property type="match status" value="1"/>
</dbReference>
<evidence type="ECO:0000256" key="11">
    <source>
        <dbReference type="SAM" id="Phobius"/>
    </source>
</evidence>
<feature type="domain" description="CBS" evidence="12">
    <location>
        <begin position="272"/>
        <end position="332"/>
    </location>
</feature>
<name>A0A1M4WMU3_VIBGA</name>
<dbReference type="FunFam" id="3.10.580.10:FF:000012">
    <property type="entry name" value="DUF21 domain-containing protein"/>
    <property type="match status" value="1"/>
</dbReference>
<dbReference type="InterPro" id="IPR005170">
    <property type="entry name" value="Transptr-assoc_dom"/>
</dbReference>
<dbReference type="EMBL" id="FQUH01000003">
    <property type="protein sequence ID" value="SHE82611.1"/>
    <property type="molecule type" value="Genomic_DNA"/>
</dbReference>
<dbReference type="InterPro" id="IPR036318">
    <property type="entry name" value="FAD-bd_PCMH-like_sf"/>
</dbReference>
<keyword evidence="15" id="KW-1185">Reference proteome</keyword>
<dbReference type="SUPFAM" id="SSF56176">
    <property type="entry name" value="FAD-binding/transporter-associated domain-like"/>
    <property type="match status" value="1"/>
</dbReference>
<evidence type="ECO:0000259" key="12">
    <source>
        <dbReference type="PROSITE" id="PS51371"/>
    </source>
</evidence>
<evidence type="ECO:0000313" key="15">
    <source>
        <dbReference type="Proteomes" id="UP000184159"/>
    </source>
</evidence>
<dbReference type="InterPro" id="IPR046342">
    <property type="entry name" value="CBS_dom_sf"/>
</dbReference>
<keyword evidence="8 10" id="KW-0472">Membrane</keyword>
<evidence type="ECO:0000256" key="2">
    <source>
        <dbReference type="ARBA" id="ARBA00006337"/>
    </source>
</evidence>
<evidence type="ECO:0000256" key="8">
    <source>
        <dbReference type="ARBA" id="ARBA00023136"/>
    </source>
</evidence>
<evidence type="ECO:0000256" key="5">
    <source>
        <dbReference type="ARBA" id="ARBA00022737"/>
    </source>
</evidence>
<feature type="transmembrane region" description="Helical" evidence="11">
    <location>
        <begin position="92"/>
        <end position="112"/>
    </location>
</feature>
<dbReference type="PANTHER" id="PTHR22777">
    <property type="entry name" value="HEMOLYSIN-RELATED"/>
    <property type="match status" value="1"/>
</dbReference>
<evidence type="ECO:0000256" key="1">
    <source>
        <dbReference type="ARBA" id="ARBA00004651"/>
    </source>
</evidence>
<dbReference type="InterPro" id="IPR016169">
    <property type="entry name" value="FAD-bd_PCMH_sub2"/>
</dbReference>
<accession>A0A1M4WMU3</accession>
<feature type="transmembrane region" description="Helical" evidence="11">
    <location>
        <begin position="124"/>
        <end position="146"/>
    </location>
</feature>
<keyword evidence="5" id="KW-0677">Repeat</keyword>
<keyword evidence="3" id="KW-1003">Cell membrane</keyword>
<evidence type="ECO:0000313" key="14">
    <source>
        <dbReference type="EMBL" id="SHE82611.1"/>
    </source>
</evidence>
<dbReference type="InterPro" id="IPR002550">
    <property type="entry name" value="CNNM"/>
</dbReference>
<evidence type="ECO:0000256" key="3">
    <source>
        <dbReference type="ARBA" id="ARBA00022475"/>
    </source>
</evidence>
<evidence type="ECO:0000259" key="13">
    <source>
        <dbReference type="PROSITE" id="PS51846"/>
    </source>
</evidence>
<dbReference type="Pfam" id="PF01595">
    <property type="entry name" value="CNNM"/>
    <property type="match status" value="1"/>
</dbReference>
<dbReference type="Pfam" id="PF00571">
    <property type="entry name" value="CBS"/>
    <property type="match status" value="1"/>
</dbReference>
<feature type="transmembrane region" description="Helical" evidence="11">
    <location>
        <begin position="62"/>
        <end position="86"/>
    </location>
</feature>
<dbReference type="SUPFAM" id="SSF54631">
    <property type="entry name" value="CBS-domain pair"/>
    <property type="match status" value="1"/>
</dbReference>
<gene>
    <name evidence="14" type="ORF">SAMN02745781_00841</name>
</gene>
<dbReference type="Gene3D" id="3.10.580.10">
    <property type="entry name" value="CBS-domain"/>
    <property type="match status" value="1"/>
</dbReference>
<evidence type="ECO:0000256" key="7">
    <source>
        <dbReference type="ARBA" id="ARBA00023122"/>
    </source>
</evidence>
<dbReference type="AlphaFoldDB" id="A0A1M4WMU3"/>
<dbReference type="PROSITE" id="PS51846">
    <property type="entry name" value="CNNM"/>
    <property type="match status" value="1"/>
</dbReference>
<evidence type="ECO:0000256" key="6">
    <source>
        <dbReference type="ARBA" id="ARBA00022989"/>
    </source>
</evidence>
<evidence type="ECO:0000256" key="9">
    <source>
        <dbReference type="PROSITE-ProRule" id="PRU00703"/>
    </source>
</evidence>
<dbReference type="Proteomes" id="UP000184159">
    <property type="component" value="Unassembled WGS sequence"/>
</dbReference>
<organism evidence="14 15">
    <name type="scientific">Vibrio gazogenes DSM 21264 = NBRC 103151</name>
    <dbReference type="NCBI Taxonomy" id="1123492"/>
    <lineage>
        <taxon>Bacteria</taxon>
        <taxon>Pseudomonadati</taxon>
        <taxon>Pseudomonadota</taxon>
        <taxon>Gammaproteobacteria</taxon>
        <taxon>Vibrionales</taxon>
        <taxon>Vibrionaceae</taxon>
        <taxon>Vibrio</taxon>
    </lineage>
</organism>
<protein>
    <submittedName>
        <fullName evidence="14">Mg2+ and Co2+ transporter CorB, contains DUF21, CBS pair, and CorC-HlyC domains</fullName>
    </submittedName>
</protein>
<keyword evidence="4 10" id="KW-0812">Transmembrane</keyword>
<evidence type="ECO:0000256" key="4">
    <source>
        <dbReference type="ARBA" id="ARBA00022692"/>
    </source>
</evidence>
<feature type="domain" description="CNNM transmembrane" evidence="13">
    <location>
        <begin position="2"/>
        <end position="192"/>
    </location>
</feature>
<dbReference type="GO" id="GO:0050660">
    <property type="term" value="F:flavin adenine dinucleotide binding"/>
    <property type="evidence" value="ECO:0007669"/>
    <property type="project" value="InterPro"/>
</dbReference>
<dbReference type="PROSITE" id="PS51371">
    <property type="entry name" value="CBS"/>
    <property type="match status" value="1"/>
</dbReference>
<keyword evidence="7 9" id="KW-0129">CBS domain</keyword>
<keyword evidence="6 10" id="KW-1133">Transmembrane helix</keyword>
<dbReference type="NCBIfam" id="NF008604">
    <property type="entry name" value="PRK11573.1"/>
    <property type="match status" value="1"/>
</dbReference>
<dbReference type="FunFam" id="3.30.465.10:FF:000010">
    <property type="entry name" value="DUF21 domain-containing protein"/>
    <property type="match status" value="1"/>
</dbReference>
<dbReference type="RefSeq" id="WP_072955930.1">
    <property type="nucleotide sequence ID" value="NZ_FQUH01000003.1"/>
</dbReference>
<evidence type="ECO:0000256" key="10">
    <source>
        <dbReference type="PROSITE-ProRule" id="PRU01193"/>
    </source>
</evidence>
<dbReference type="GO" id="GO:0005886">
    <property type="term" value="C:plasma membrane"/>
    <property type="evidence" value="ECO:0007669"/>
    <property type="project" value="UniProtKB-SubCell"/>
</dbReference>
<comment type="subcellular location">
    <subcellularLocation>
        <location evidence="1">Cell membrane</location>
        <topology evidence="1">Multi-pass membrane protein</topology>
    </subcellularLocation>
</comment>
<proteinExistence type="inferred from homology"/>
<dbReference type="SMART" id="SM01091">
    <property type="entry name" value="CorC_HlyC"/>
    <property type="match status" value="1"/>
</dbReference>
<dbReference type="Pfam" id="PF03471">
    <property type="entry name" value="CorC_HlyC"/>
    <property type="match status" value="1"/>
</dbReference>
<dbReference type="PANTHER" id="PTHR22777:SF32">
    <property type="entry name" value="UPF0053 INNER MEMBRANE PROTEIN YFJD"/>
    <property type="match status" value="1"/>
</dbReference>
<dbReference type="InterPro" id="IPR044751">
    <property type="entry name" value="Ion_transp-like_CBS"/>
</dbReference>